<gene>
    <name evidence="8" type="ORF">V2H41_03955</name>
</gene>
<feature type="domain" description="PPIase FKBP-type" evidence="7">
    <location>
        <begin position="60"/>
        <end position="146"/>
    </location>
</feature>
<dbReference type="RefSeq" id="WP_330973828.1">
    <property type="nucleotide sequence ID" value="NZ_JAZGLY010000002.1"/>
</dbReference>
<reference evidence="8 9" key="1">
    <citation type="submission" date="2024-01" db="EMBL/GenBank/DDBJ databases">
        <title>Niabella digestum sp. nov., isolated from waste digestion system.</title>
        <authorList>
            <person name="Zhang L."/>
        </authorList>
    </citation>
    <scope>NUCLEOTIDE SEQUENCE [LARGE SCALE GENOMIC DNA]</scope>
    <source>
        <strain evidence="8 9">A18</strain>
    </source>
</reference>
<name>A0ABU7REK4_9BACT</name>
<dbReference type="GO" id="GO:0003755">
    <property type="term" value="F:peptidyl-prolyl cis-trans isomerase activity"/>
    <property type="evidence" value="ECO:0007669"/>
    <property type="project" value="UniProtKB-EC"/>
</dbReference>
<evidence type="ECO:0000256" key="5">
    <source>
        <dbReference type="PROSITE-ProRule" id="PRU00277"/>
    </source>
</evidence>
<dbReference type="Gene3D" id="3.10.50.40">
    <property type="match status" value="1"/>
</dbReference>
<keyword evidence="4 5" id="KW-0413">Isomerase</keyword>
<evidence type="ECO:0000256" key="1">
    <source>
        <dbReference type="ARBA" id="ARBA00000971"/>
    </source>
</evidence>
<organism evidence="8 9">
    <name type="scientific">Niabella digestorum</name>
    <dbReference type="NCBI Taxonomy" id="3117701"/>
    <lineage>
        <taxon>Bacteria</taxon>
        <taxon>Pseudomonadati</taxon>
        <taxon>Bacteroidota</taxon>
        <taxon>Chitinophagia</taxon>
        <taxon>Chitinophagales</taxon>
        <taxon>Chitinophagaceae</taxon>
        <taxon>Niabella</taxon>
    </lineage>
</organism>
<dbReference type="InterPro" id="IPR001179">
    <property type="entry name" value="PPIase_FKBP_dom"/>
</dbReference>
<evidence type="ECO:0000256" key="3">
    <source>
        <dbReference type="ARBA" id="ARBA00023110"/>
    </source>
</evidence>
<dbReference type="Pfam" id="PF00254">
    <property type="entry name" value="FKBP_C"/>
    <property type="match status" value="1"/>
</dbReference>
<protein>
    <recommendedName>
        <fullName evidence="6">Peptidyl-prolyl cis-trans isomerase</fullName>
        <ecNumber evidence="6">5.2.1.8</ecNumber>
    </recommendedName>
</protein>
<evidence type="ECO:0000256" key="4">
    <source>
        <dbReference type="ARBA" id="ARBA00023235"/>
    </source>
</evidence>
<dbReference type="PANTHER" id="PTHR43811">
    <property type="entry name" value="FKBP-TYPE PEPTIDYL-PROLYL CIS-TRANS ISOMERASE FKPA"/>
    <property type="match status" value="1"/>
</dbReference>
<accession>A0ABU7REK4</accession>
<keyword evidence="3 5" id="KW-0697">Rotamase</keyword>
<keyword evidence="9" id="KW-1185">Reference proteome</keyword>
<evidence type="ECO:0000313" key="9">
    <source>
        <dbReference type="Proteomes" id="UP001357452"/>
    </source>
</evidence>
<sequence length="147" mass="16559">MNMSLQEKLRKAAMEKIEKQKEEGRAFLEKNKNKEGVKELEGGIQYEVIKEGTGIQPVLSDSITAHYKGALLNGKEFDSSFKRNQPFTARLTQLIKGWQIAIPLMKEGSHWRLWIPSDLAYGDRGAGPDIPGGATLMFEVELLKVNR</sequence>
<dbReference type="InterPro" id="IPR046357">
    <property type="entry name" value="PPIase_dom_sf"/>
</dbReference>
<dbReference type="EC" id="5.2.1.8" evidence="6"/>
<dbReference type="InterPro" id="IPR000774">
    <property type="entry name" value="PPIase_FKBP_N"/>
</dbReference>
<evidence type="ECO:0000259" key="7">
    <source>
        <dbReference type="PROSITE" id="PS50059"/>
    </source>
</evidence>
<comment type="similarity">
    <text evidence="2 6">Belongs to the FKBP-type PPIase family.</text>
</comment>
<dbReference type="Pfam" id="PF01346">
    <property type="entry name" value="FKBP_N"/>
    <property type="match status" value="1"/>
</dbReference>
<proteinExistence type="inferred from homology"/>
<evidence type="ECO:0000256" key="2">
    <source>
        <dbReference type="ARBA" id="ARBA00006577"/>
    </source>
</evidence>
<dbReference type="PANTHER" id="PTHR43811:SF19">
    <property type="entry name" value="39 KDA FK506-BINDING NUCLEAR PROTEIN"/>
    <property type="match status" value="1"/>
</dbReference>
<dbReference type="Proteomes" id="UP001357452">
    <property type="component" value="Unassembled WGS sequence"/>
</dbReference>
<dbReference type="PROSITE" id="PS50059">
    <property type="entry name" value="FKBP_PPIASE"/>
    <property type="match status" value="1"/>
</dbReference>
<comment type="caution">
    <text evidence="8">The sequence shown here is derived from an EMBL/GenBank/DDBJ whole genome shotgun (WGS) entry which is preliminary data.</text>
</comment>
<dbReference type="SUPFAM" id="SSF54534">
    <property type="entry name" value="FKBP-like"/>
    <property type="match status" value="1"/>
</dbReference>
<evidence type="ECO:0000256" key="6">
    <source>
        <dbReference type="RuleBase" id="RU003915"/>
    </source>
</evidence>
<comment type="catalytic activity">
    <reaction evidence="1 5 6">
        <text>[protein]-peptidylproline (omega=180) = [protein]-peptidylproline (omega=0)</text>
        <dbReference type="Rhea" id="RHEA:16237"/>
        <dbReference type="Rhea" id="RHEA-COMP:10747"/>
        <dbReference type="Rhea" id="RHEA-COMP:10748"/>
        <dbReference type="ChEBI" id="CHEBI:83833"/>
        <dbReference type="ChEBI" id="CHEBI:83834"/>
        <dbReference type="EC" id="5.2.1.8"/>
    </reaction>
</comment>
<evidence type="ECO:0000313" key="8">
    <source>
        <dbReference type="EMBL" id="MEE6186419.1"/>
    </source>
</evidence>
<dbReference type="EMBL" id="JAZGLY010000002">
    <property type="protein sequence ID" value="MEE6186419.1"/>
    <property type="molecule type" value="Genomic_DNA"/>
</dbReference>